<dbReference type="CDD" id="cd06150">
    <property type="entry name" value="YjgF_YER057c_UK114_like_2"/>
    <property type="match status" value="1"/>
</dbReference>
<protein>
    <submittedName>
        <fullName evidence="1">Uncharacterized protein</fullName>
    </submittedName>
</protein>
<dbReference type="OrthoDB" id="309640at2759"/>
<evidence type="ECO:0000313" key="2">
    <source>
        <dbReference type="Proteomes" id="UP001165082"/>
    </source>
</evidence>
<sequence length="135" mass="15125">MIKFVRPTQRSIRHLSSTIERRSTTDPRMSGSVTHGNLVYLSGQVPTDFKAPLNDQVISTLEKVDVLLHKAGSDKSNLLSAQIWLKDIDRDFSEMNEIYSDWLDPANKPVRACVQAPMANPDILFEIMVVAAKAD</sequence>
<dbReference type="EMBL" id="BRXZ01007679">
    <property type="protein sequence ID" value="GMI31766.1"/>
    <property type="molecule type" value="Genomic_DNA"/>
</dbReference>
<dbReference type="PANTHER" id="PTHR47328:SF1">
    <property type="entry name" value="RUTC FAMILY PROTEIN YOAB"/>
    <property type="match status" value="1"/>
</dbReference>
<organism evidence="1 2">
    <name type="scientific">Triparma retinervis</name>
    <dbReference type="NCBI Taxonomy" id="2557542"/>
    <lineage>
        <taxon>Eukaryota</taxon>
        <taxon>Sar</taxon>
        <taxon>Stramenopiles</taxon>
        <taxon>Ochrophyta</taxon>
        <taxon>Bolidophyceae</taxon>
        <taxon>Parmales</taxon>
        <taxon>Triparmaceae</taxon>
        <taxon>Triparma</taxon>
    </lineage>
</organism>
<dbReference type="InterPro" id="IPR035709">
    <property type="entry name" value="YoaB-like"/>
</dbReference>
<accession>A0A9W7L4K3</accession>
<dbReference type="InterPro" id="IPR006175">
    <property type="entry name" value="YjgF/YER057c/UK114"/>
</dbReference>
<dbReference type="Pfam" id="PF01042">
    <property type="entry name" value="Ribonuc_L-PSP"/>
    <property type="match status" value="1"/>
</dbReference>
<name>A0A9W7L4K3_9STRA</name>
<gene>
    <name evidence="1" type="ORF">TrRE_jg6253</name>
</gene>
<proteinExistence type="predicted"/>
<dbReference type="Proteomes" id="UP001165082">
    <property type="component" value="Unassembled WGS sequence"/>
</dbReference>
<dbReference type="PANTHER" id="PTHR47328">
    <property type="match status" value="1"/>
</dbReference>
<dbReference type="InterPro" id="IPR035959">
    <property type="entry name" value="RutC-like_sf"/>
</dbReference>
<dbReference type="AlphaFoldDB" id="A0A9W7L4K3"/>
<comment type="caution">
    <text evidence="1">The sequence shown here is derived from an EMBL/GenBank/DDBJ whole genome shotgun (WGS) entry which is preliminary data.</text>
</comment>
<dbReference type="SUPFAM" id="SSF55298">
    <property type="entry name" value="YjgF-like"/>
    <property type="match status" value="1"/>
</dbReference>
<evidence type="ECO:0000313" key="1">
    <source>
        <dbReference type="EMBL" id="GMI31766.1"/>
    </source>
</evidence>
<dbReference type="Gene3D" id="3.30.1330.40">
    <property type="entry name" value="RutC-like"/>
    <property type="match status" value="1"/>
</dbReference>
<reference evidence="1" key="1">
    <citation type="submission" date="2022-07" db="EMBL/GenBank/DDBJ databases">
        <title>Genome analysis of Parmales, a sister group of diatoms, reveals the evolutionary specialization of diatoms from phago-mixotrophs to photoautotrophs.</title>
        <authorList>
            <person name="Ban H."/>
            <person name="Sato S."/>
            <person name="Yoshikawa S."/>
            <person name="Kazumasa Y."/>
            <person name="Nakamura Y."/>
            <person name="Ichinomiya M."/>
            <person name="Saitoh K."/>
            <person name="Sato N."/>
            <person name="Blanc-Mathieu R."/>
            <person name="Endo H."/>
            <person name="Kuwata A."/>
            <person name="Ogata H."/>
        </authorList>
    </citation>
    <scope>NUCLEOTIDE SEQUENCE</scope>
</reference>
<keyword evidence="2" id="KW-1185">Reference proteome</keyword>